<protein>
    <submittedName>
        <fullName evidence="1">Uncharacterized protein</fullName>
    </submittedName>
</protein>
<name>A0A804NAU9_MAIZE</name>
<evidence type="ECO:0000313" key="2">
    <source>
        <dbReference type="Proteomes" id="UP000007305"/>
    </source>
</evidence>
<keyword evidence="2" id="KW-1185">Reference proteome</keyword>
<reference evidence="1" key="2">
    <citation type="submission" date="2019-07" db="EMBL/GenBank/DDBJ databases">
        <authorList>
            <person name="Seetharam A."/>
            <person name="Woodhouse M."/>
            <person name="Cannon E."/>
        </authorList>
    </citation>
    <scope>NUCLEOTIDE SEQUENCE [LARGE SCALE GENOMIC DNA]</scope>
    <source>
        <strain evidence="1">cv. B73</strain>
    </source>
</reference>
<dbReference type="Proteomes" id="UP000007305">
    <property type="component" value="Chromosome 3"/>
</dbReference>
<dbReference type="Gramene" id="Zm00001eb147790_T001">
    <property type="protein sequence ID" value="Zm00001eb147790_P001"/>
    <property type="gene ID" value="Zm00001eb147790"/>
</dbReference>
<evidence type="ECO:0000313" key="1">
    <source>
        <dbReference type="EnsemblPlants" id="Zm00001eb147790_P001"/>
    </source>
</evidence>
<organism evidence="1 2">
    <name type="scientific">Zea mays</name>
    <name type="common">Maize</name>
    <dbReference type="NCBI Taxonomy" id="4577"/>
    <lineage>
        <taxon>Eukaryota</taxon>
        <taxon>Viridiplantae</taxon>
        <taxon>Streptophyta</taxon>
        <taxon>Embryophyta</taxon>
        <taxon>Tracheophyta</taxon>
        <taxon>Spermatophyta</taxon>
        <taxon>Magnoliopsida</taxon>
        <taxon>Liliopsida</taxon>
        <taxon>Poales</taxon>
        <taxon>Poaceae</taxon>
        <taxon>PACMAD clade</taxon>
        <taxon>Panicoideae</taxon>
        <taxon>Andropogonodae</taxon>
        <taxon>Andropogoneae</taxon>
        <taxon>Tripsacinae</taxon>
        <taxon>Zea</taxon>
    </lineage>
</organism>
<reference evidence="1" key="3">
    <citation type="submission" date="2021-05" db="UniProtKB">
        <authorList>
            <consortium name="EnsemblPlants"/>
        </authorList>
    </citation>
    <scope>IDENTIFICATION</scope>
    <source>
        <strain evidence="1">cv. B73</strain>
    </source>
</reference>
<reference evidence="2" key="1">
    <citation type="submission" date="2015-12" db="EMBL/GenBank/DDBJ databases">
        <title>Update maize B73 reference genome by single molecule sequencing technologies.</title>
        <authorList>
            <consortium name="Maize Genome Sequencing Project"/>
            <person name="Ware D."/>
        </authorList>
    </citation>
    <scope>NUCLEOTIDE SEQUENCE [LARGE SCALE GENOMIC DNA]</scope>
    <source>
        <strain evidence="2">cv. B73</strain>
    </source>
</reference>
<dbReference type="AlphaFoldDB" id="A0A804NAU9"/>
<dbReference type="InParanoid" id="A0A804NAU9"/>
<dbReference type="EnsemblPlants" id="Zm00001eb147790_T001">
    <property type="protein sequence ID" value="Zm00001eb147790_P001"/>
    <property type="gene ID" value="Zm00001eb147790"/>
</dbReference>
<proteinExistence type="predicted"/>
<accession>A0A804NAU9</accession>
<sequence>MRGRLIRRCVLSDDFWFMVDVCYFSICKAVCRLQKAETFCFHYKKKSVLPIKQIKRKHACLVNPEAFQSPISNSFNLKLIFSSSSLMVWVSHFSWTIGKLQNRYFIVNWYS</sequence>